<gene>
    <name evidence="1" type="ORF">DdX_18501</name>
</gene>
<dbReference type="EMBL" id="JAKKPZ010000268">
    <property type="protein sequence ID" value="KAI1697443.1"/>
    <property type="molecule type" value="Genomic_DNA"/>
</dbReference>
<evidence type="ECO:0000313" key="1">
    <source>
        <dbReference type="EMBL" id="KAI1697443.1"/>
    </source>
</evidence>
<reference evidence="1" key="1">
    <citation type="submission" date="2022-01" db="EMBL/GenBank/DDBJ databases">
        <title>Genome Sequence Resource for Two Populations of Ditylenchus destructor, the Migratory Endoparasitic Phytonematode.</title>
        <authorList>
            <person name="Zhang H."/>
            <person name="Lin R."/>
            <person name="Xie B."/>
        </authorList>
    </citation>
    <scope>NUCLEOTIDE SEQUENCE</scope>
    <source>
        <strain evidence="1">BazhouSP</strain>
    </source>
</reference>
<proteinExistence type="predicted"/>
<accession>A0AAD4MM71</accession>
<keyword evidence="2" id="KW-1185">Reference proteome</keyword>
<protein>
    <recommendedName>
        <fullName evidence="3">F-box domain-containing protein</fullName>
    </recommendedName>
</protein>
<evidence type="ECO:0000313" key="2">
    <source>
        <dbReference type="Proteomes" id="UP001201812"/>
    </source>
</evidence>
<organism evidence="1 2">
    <name type="scientific">Ditylenchus destructor</name>
    <dbReference type="NCBI Taxonomy" id="166010"/>
    <lineage>
        <taxon>Eukaryota</taxon>
        <taxon>Metazoa</taxon>
        <taxon>Ecdysozoa</taxon>
        <taxon>Nematoda</taxon>
        <taxon>Chromadorea</taxon>
        <taxon>Rhabditida</taxon>
        <taxon>Tylenchina</taxon>
        <taxon>Tylenchomorpha</taxon>
        <taxon>Sphaerularioidea</taxon>
        <taxon>Anguinidae</taxon>
        <taxon>Anguininae</taxon>
        <taxon>Ditylenchus</taxon>
    </lineage>
</organism>
<dbReference type="Proteomes" id="UP001201812">
    <property type="component" value="Unassembled WGS sequence"/>
</dbReference>
<evidence type="ECO:0008006" key="3">
    <source>
        <dbReference type="Google" id="ProtNLM"/>
    </source>
</evidence>
<name>A0AAD4MM71_9BILA</name>
<sequence>MFPVSVIVDILAFLDRKELESVNQSNRLHHKIVTRYFSKTPLQRYDSISVWRDFDSKYSSGSIVKLQKSPRYRDGVAFSPETECFSVDPDLNGCESIFRLPHIRFEALFLICNDARDYLSWANIFRRFPHAFQTTKSLTLHFHRDPPQQNFAQLLKLLPLPSIERVEIEFNENNPISPLLSRQVTLFNSMIIASARSVSINCRERTSVFLNPSDIIKWLHAPHITKEARILHISGSFSPYSLFQLLGELERIFEEATMSCSYVLVIQNYMGPDVYGDQHNANTRELWTVKVLPHLDCMTIRRQKCPQTYLEE</sequence>
<comment type="caution">
    <text evidence="1">The sequence shown here is derived from an EMBL/GenBank/DDBJ whole genome shotgun (WGS) entry which is preliminary data.</text>
</comment>
<dbReference type="AlphaFoldDB" id="A0AAD4MM71"/>